<dbReference type="InterPro" id="IPR056375">
    <property type="entry name" value="Idi_bact"/>
</dbReference>
<evidence type="ECO:0000313" key="14">
    <source>
        <dbReference type="Proteomes" id="UP000256373"/>
    </source>
</evidence>
<dbReference type="Pfam" id="PF00293">
    <property type="entry name" value="NUDIX"/>
    <property type="match status" value="1"/>
</dbReference>
<dbReference type="GO" id="GO:0009240">
    <property type="term" value="P:isopentenyl diphosphate biosynthetic process"/>
    <property type="evidence" value="ECO:0007669"/>
    <property type="project" value="TreeGrafter"/>
</dbReference>
<organism evidence="13 14">
    <name type="scientific">Dyadobacter luteus</name>
    <dbReference type="NCBI Taxonomy" id="2259619"/>
    <lineage>
        <taxon>Bacteria</taxon>
        <taxon>Pseudomonadati</taxon>
        <taxon>Bacteroidota</taxon>
        <taxon>Cytophagia</taxon>
        <taxon>Cytophagales</taxon>
        <taxon>Spirosomataceae</taxon>
        <taxon>Dyadobacter</taxon>
    </lineage>
</organism>
<keyword evidence="9 13" id="KW-0413">Isomerase</keyword>
<keyword evidence="6" id="KW-0460">Magnesium</keyword>
<evidence type="ECO:0000256" key="4">
    <source>
        <dbReference type="ARBA" id="ARBA00022490"/>
    </source>
</evidence>
<accession>A0A3D8Y5J2</accession>
<name>A0A3D8Y5J2_9BACT</name>
<comment type="pathway">
    <text evidence="1">Isoprenoid biosynthesis; dimethylallyl diphosphate biosynthesis; dimethylallyl diphosphate from isopentenyl diphosphate: step 1/1.</text>
</comment>
<dbReference type="InterPro" id="IPR015797">
    <property type="entry name" value="NUDIX_hydrolase-like_dom_sf"/>
</dbReference>
<keyword evidence="4" id="KW-0963">Cytoplasm</keyword>
<dbReference type="OrthoDB" id="9809458at2"/>
<dbReference type="HAMAP" id="MF_00202">
    <property type="entry name" value="Idi"/>
    <property type="match status" value="1"/>
</dbReference>
<sequence length="177" mass="20172">MNSPVVLVDADDKQIGLMPKLEAHQKGVLHRAFSVFIFNSRGEVLLQRRAFGKYHSEGLWSNTCCSHPLPDETTQAAALRRLKEEMGIQAEVHFLYSFLYKSELDKGLIEHELDHVFWGVSDEKPVLNPQEVGDFKYITPSELAVAIKSNPDDFTEWLKICFQDVINRIPQTKQNGS</sequence>
<dbReference type="AlphaFoldDB" id="A0A3D8Y5J2"/>
<evidence type="ECO:0000256" key="8">
    <source>
        <dbReference type="ARBA" id="ARBA00023229"/>
    </source>
</evidence>
<dbReference type="InterPro" id="IPR011876">
    <property type="entry name" value="IsopentenylPP_isomerase_typ1"/>
</dbReference>
<dbReference type="CDD" id="cd02885">
    <property type="entry name" value="NUDIX_IPP_Isomerase"/>
    <property type="match status" value="1"/>
</dbReference>
<evidence type="ECO:0000259" key="12">
    <source>
        <dbReference type="PROSITE" id="PS51462"/>
    </source>
</evidence>
<protein>
    <recommendedName>
        <fullName evidence="3 10">Isopentenyl-diphosphate delta-isomerase</fullName>
        <ecNumber evidence="3 10">5.3.3.2</ecNumber>
    </recommendedName>
</protein>
<evidence type="ECO:0000256" key="3">
    <source>
        <dbReference type="ARBA" id="ARBA00012057"/>
    </source>
</evidence>
<dbReference type="GO" id="GO:0050992">
    <property type="term" value="P:dimethylallyl diphosphate biosynthetic process"/>
    <property type="evidence" value="ECO:0007669"/>
    <property type="project" value="UniProtKB-UniPathway"/>
</dbReference>
<dbReference type="InterPro" id="IPR000086">
    <property type="entry name" value="NUDIX_hydrolase_dom"/>
</dbReference>
<proteinExistence type="inferred from homology"/>
<feature type="domain" description="Nudix hydrolase" evidence="12">
    <location>
        <begin position="28"/>
        <end position="160"/>
    </location>
</feature>
<feature type="active site" evidence="11">
    <location>
        <position position="65"/>
    </location>
</feature>
<keyword evidence="14" id="KW-1185">Reference proteome</keyword>
<evidence type="ECO:0000256" key="5">
    <source>
        <dbReference type="ARBA" id="ARBA00022723"/>
    </source>
</evidence>
<dbReference type="Gene3D" id="3.90.79.10">
    <property type="entry name" value="Nucleoside Triphosphate Pyrophosphohydrolase"/>
    <property type="match status" value="1"/>
</dbReference>
<dbReference type="PIRSF" id="PIRSF018427">
    <property type="entry name" value="Isopntndiph_ism"/>
    <property type="match status" value="1"/>
</dbReference>
<evidence type="ECO:0000256" key="11">
    <source>
        <dbReference type="PIRSR" id="PIRSR018427-1"/>
    </source>
</evidence>
<dbReference type="SUPFAM" id="SSF55811">
    <property type="entry name" value="Nudix"/>
    <property type="match status" value="1"/>
</dbReference>
<evidence type="ECO:0000256" key="1">
    <source>
        <dbReference type="ARBA" id="ARBA00004826"/>
    </source>
</evidence>
<comment type="similarity">
    <text evidence="2">Belongs to the IPP isomerase type 1 family.</text>
</comment>
<feature type="active site" evidence="11">
    <location>
        <position position="112"/>
    </location>
</feature>
<dbReference type="PROSITE" id="PS51462">
    <property type="entry name" value="NUDIX"/>
    <property type="match status" value="1"/>
</dbReference>
<evidence type="ECO:0000313" key="13">
    <source>
        <dbReference type="EMBL" id="REA57808.1"/>
    </source>
</evidence>
<evidence type="ECO:0000256" key="7">
    <source>
        <dbReference type="ARBA" id="ARBA00023211"/>
    </source>
</evidence>
<reference evidence="13 14" key="1">
    <citation type="submission" date="2018-07" db="EMBL/GenBank/DDBJ databases">
        <title>Dyadobacter roseus sp. nov., isolated from rose rhizosphere soil.</title>
        <authorList>
            <person name="Chen L."/>
        </authorList>
    </citation>
    <scope>NUCLEOTIDE SEQUENCE [LARGE SCALE GENOMIC DNA]</scope>
    <source>
        <strain evidence="13 14">RS19</strain>
    </source>
</reference>
<dbReference type="PANTHER" id="PTHR10885:SF0">
    <property type="entry name" value="ISOPENTENYL-DIPHOSPHATE DELTA-ISOMERASE"/>
    <property type="match status" value="1"/>
</dbReference>
<keyword evidence="5" id="KW-0479">Metal-binding</keyword>
<dbReference type="PANTHER" id="PTHR10885">
    <property type="entry name" value="ISOPENTENYL-DIPHOSPHATE DELTA-ISOMERASE"/>
    <property type="match status" value="1"/>
</dbReference>
<dbReference type="GO" id="GO:0004452">
    <property type="term" value="F:isopentenyl-diphosphate delta-isomerase activity"/>
    <property type="evidence" value="ECO:0007669"/>
    <property type="project" value="UniProtKB-UniRule"/>
</dbReference>
<dbReference type="NCBIfam" id="NF002995">
    <property type="entry name" value="PRK03759.1"/>
    <property type="match status" value="1"/>
</dbReference>
<dbReference type="EMBL" id="QNUL01000025">
    <property type="protein sequence ID" value="REA57808.1"/>
    <property type="molecule type" value="Genomic_DNA"/>
</dbReference>
<dbReference type="NCBIfam" id="TIGR02150">
    <property type="entry name" value="IPP_isom_1"/>
    <property type="match status" value="1"/>
</dbReference>
<dbReference type="UniPathway" id="UPA00059">
    <property type="reaction ID" value="UER00104"/>
</dbReference>
<keyword evidence="8" id="KW-0414">Isoprene biosynthesis</keyword>
<dbReference type="GO" id="GO:0046872">
    <property type="term" value="F:metal ion binding"/>
    <property type="evidence" value="ECO:0007669"/>
    <property type="project" value="UniProtKB-KW"/>
</dbReference>
<evidence type="ECO:0000256" key="6">
    <source>
        <dbReference type="ARBA" id="ARBA00022842"/>
    </source>
</evidence>
<dbReference type="EC" id="5.3.3.2" evidence="3 10"/>
<keyword evidence="7" id="KW-0464">Manganese</keyword>
<dbReference type="GO" id="GO:0005737">
    <property type="term" value="C:cytoplasm"/>
    <property type="evidence" value="ECO:0007669"/>
    <property type="project" value="TreeGrafter"/>
</dbReference>
<comment type="caution">
    <text evidence="13">The sequence shown here is derived from an EMBL/GenBank/DDBJ whole genome shotgun (WGS) entry which is preliminary data.</text>
</comment>
<gene>
    <name evidence="13" type="ORF">DSL64_22665</name>
</gene>
<dbReference type="Proteomes" id="UP000256373">
    <property type="component" value="Unassembled WGS sequence"/>
</dbReference>
<evidence type="ECO:0000256" key="9">
    <source>
        <dbReference type="ARBA" id="ARBA00023235"/>
    </source>
</evidence>
<evidence type="ECO:0000256" key="2">
    <source>
        <dbReference type="ARBA" id="ARBA00007579"/>
    </source>
</evidence>
<evidence type="ECO:0000256" key="10">
    <source>
        <dbReference type="NCBIfam" id="TIGR02150"/>
    </source>
</evidence>